<dbReference type="RefSeq" id="WP_153127726.1">
    <property type="nucleotide sequence ID" value="NZ_VZCW01000042.1"/>
</dbReference>
<keyword evidence="1" id="KW-0732">Signal</keyword>
<sequence>MLKSSIFKFSIWALLLLSASCAANATEIAVEEGLGKENLGKESSEEDSLTRYDRRILRYRKHWDVLMPTQSVIQTCGNMGIISLGIGWDYGKRSQWETHLLFGIVPKYDSDEVKMTITLKENFIPWRKDWGKGWQFEPLECTLYLNTVLGHDFWTKQPTKYESGYYPFSTRIRPNLGFGERFTYQIPNNRRKRVKSLTLFYELSTNDIYFMRFYRNGNAGFWDVFGLSFGAKMQIL</sequence>
<dbReference type="Proteomes" id="UP000442105">
    <property type="component" value="Unassembled WGS sequence"/>
</dbReference>
<protein>
    <recommendedName>
        <fullName evidence="4">Lipoprotein</fullName>
    </recommendedName>
</protein>
<accession>A0AA90UDZ7</accession>
<dbReference type="PROSITE" id="PS51257">
    <property type="entry name" value="PROKAR_LIPOPROTEIN"/>
    <property type="match status" value="1"/>
</dbReference>
<evidence type="ECO:0000256" key="1">
    <source>
        <dbReference type="SAM" id="SignalP"/>
    </source>
</evidence>
<evidence type="ECO:0000313" key="2">
    <source>
        <dbReference type="EMBL" id="MQN11556.1"/>
    </source>
</evidence>
<evidence type="ECO:0000313" key="3">
    <source>
        <dbReference type="Proteomes" id="UP000442105"/>
    </source>
</evidence>
<organism evidence="2 3">
    <name type="scientific">Segatella copri</name>
    <dbReference type="NCBI Taxonomy" id="165179"/>
    <lineage>
        <taxon>Bacteria</taxon>
        <taxon>Pseudomonadati</taxon>
        <taxon>Bacteroidota</taxon>
        <taxon>Bacteroidia</taxon>
        <taxon>Bacteroidales</taxon>
        <taxon>Prevotellaceae</taxon>
        <taxon>Segatella</taxon>
    </lineage>
</organism>
<feature type="signal peptide" evidence="1">
    <location>
        <begin position="1"/>
        <end position="25"/>
    </location>
</feature>
<dbReference type="EMBL" id="VZCW01000042">
    <property type="protein sequence ID" value="MQN11556.1"/>
    <property type="molecule type" value="Genomic_DNA"/>
</dbReference>
<comment type="caution">
    <text evidence="2">The sequence shown here is derived from an EMBL/GenBank/DDBJ whole genome shotgun (WGS) entry which is preliminary data.</text>
</comment>
<evidence type="ECO:0008006" key="4">
    <source>
        <dbReference type="Google" id="ProtNLM"/>
    </source>
</evidence>
<dbReference type="AlphaFoldDB" id="A0AA90UDZ7"/>
<proteinExistence type="predicted"/>
<gene>
    <name evidence="2" type="ORF">F7D95_01710</name>
</gene>
<name>A0AA90UDZ7_9BACT</name>
<feature type="chain" id="PRO_5041639092" description="Lipoprotein" evidence="1">
    <location>
        <begin position="26"/>
        <end position="236"/>
    </location>
</feature>
<reference evidence="3" key="1">
    <citation type="submission" date="2019-09" db="EMBL/GenBank/DDBJ databases">
        <title>Distinct polysaccharide growth profiles of human intestinal Prevotella copri isolates.</title>
        <authorList>
            <person name="Fehlner-Peach H."/>
            <person name="Magnabosco C."/>
            <person name="Raghavan V."/>
            <person name="Scher J.U."/>
            <person name="Tett A."/>
            <person name="Cox L.M."/>
            <person name="Gottsegen C."/>
            <person name="Watters A."/>
            <person name="Wiltshire- Gordon J.D."/>
            <person name="Segata N."/>
            <person name="Bonneau R."/>
            <person name="Littman D.R."/>
        </authorList>
    </citation>
    <scope>NUCLEOTIDE SEQUENCE [LARGE SCALE GENOMIC DNA]</scope>
    <source>
        <strain evidence="3">iAQ1179</strain>
    </source>
</reference>